<reference evidence="1" key="2">
    <citation type="journal article" date="2015" name="Fish Shellfish Immunol.">
        <title>Early steps in the European eel (Anguilla anguilla)-Vibrio vulnificus interaction in the gills: Role of the RtxA13 toxin.</title>
        <authorList>
            <person name="Callol A."/>
            <person name="Pajuelo D."/>
            <person name="Ebbesson L."/>
            <person name="Teles M."/>
            <person name="MacKenzie S."/>
            <person name="Amaro C."/>
        </authorList>
    </citation>
    <scope>NUCLEOTIDE SEQUENCE</scope>
</reference>
<dbReference type="AlphaFoldDB" id="A0A0E9Q9U3"/>
<evidence type="ECO:0000313" key="1">
    <source>
        <dbReference type="EMBL" id="JAH13656.1"/>
    </source>
</evidence>
<organism evidence="1">
    <name type="scientific">Anguilla anguilla</name>
    <name type="common">European freshwater eel</name>
    <name type="synonym">Muraena anguilla</name>
    <dbReference type="NCBI Taxonomy" id="7936"/>
    <lineage>
        <taxon>Eukaryota</taxon>
        <taxon>Metazoa</taxon>
        <taxon>Chordata</taxon>
        <taxon>Craniata</taxon>
        <taxon>Vertebrata</taxon>
        <taxon>Euteleostomi</taxon>
        <taxon>Actinopterygii</taxon>
        <taxon>Neopterygii</taxon>
        <taxon>Teleostei</taxon>
        <taxon>Anguilliformes</taxon>
        <taxon>Anguillidae</taxon>
        <taxon>Anguilla</taxon>
    </lineage>
</organism>
<protein>
    <submittedName>
        <fullName evidence="1">Uncharacterized protein</fullName>
    </submittedName>
</protein>
<dbReference type="EMBL" id="GBXM01094921">
    <property type="protein sequence ID" value="JAH13656.1"/>
    <property type="molecule type" value="Transcribed_RNA"/>
</dbReference>
<proteinExistence type="predicted"/>
<name>A0A0E9Q9U3_ANGAN</name>
<reference evidence="1" key="1">
    <citation type="submission" date="2014-11" db="EMBL/GenBank/DDBJ databases">
        <authorList>
            <person name="Amaro Gonzalez C."/>
        </authorList>
    </citation>
    <scope>NUCLEOTIDE SEQUENCE</scope>
</reference>
<sequence length="37" mass="4021">MPLCALTCCSLGYGLFQSYAVKTVPLYLTLSITKHPS</sequence>
<accession>A0A0E9Q9U3</accession>